<keyword evidence="3 6" id="KW-0810">Translation regulation</keyword>
<dbReference type="NCBIfam" id="NF002469">
    <property type="entry name" value="PRK01712.1"/>
    <property type="match status" value="1"/>
</dbReference>
<evidence type="ECO:0000256" key="4">
    <source>
        <dbReference type="ARBA" id="ARBA00022884"/>
    </source>
</evidence>
<dbReference type="GO" id="GO:0005829">
    <property type="term" value="C:cytosol"/>
    <property type="evidence" value="ECO:0007669"/>
    <property type="project" value="TreeGrafter"/>
</dbReference>
<keyword evidence="8" id="KW-1185">Reference proteome</keyword>
<dbReference type="InterPro" id="IPR003751">
    <property type="entry name" value="CsrA"/>
</dbReference>
<evidence type="ECO:0000313" key="8">
    <source>
        <dbReference type="Proteomes" id="UP000019205"/>
    </source>
</evidence>
<dbReference type="NCBIfam" id="TIGR00202">
    <property type="entry name" value="csrA"/>
    <property type="match status" value="1"/>
</dbReference>
<dbReference type="OrthoDB" id="9809061at2"/>
<accession>A4ACW6</accession>
<dbReference type="GO" id="GO:0006109">
    <property type="term" value="P:regulation of carbohydrate metabolic process"/>
    <property type="evidence" value="ECO:0007669"/>
    <property type="project" value="UniProtKB-UniRule"/>
</dbReference>
<dbReference type="Gene3D" id="2.60.40.4380">
    <property type="entry name" value="Translational regulator CsrA"/>
    <property type="match status" value="1"/>
</dbReference>
<comment type="subcellular location">
    <subcellularLocation>
        <location evidence="6">Cytoplasm</location>
    </subcellularLocation>
</comment>
<comment type="caution">
    <text evidence="7">The sequence shown here is derived from an EMBL/GenBank/DDBJ whole genome shotgun (WGS) entry which is preliminary data.</text>
</comment>
<dbReference type="PANTHER" id="PTHR34984">
    <property type="entry name" value="CARBON STORAGE REGULATOR"/>
    <property type="match status" value="1"/>
</dbReference>
<evidence type="ECO:0000256" key="3">
    <source>
        <dbReference type="ARBA" id="ARBA00022845"/>
    </source>
</evidence>
<organism evidence="7 8">
    <name type="scientific">Congregibacter litoralis KT71</name>
    <dbReference type="NCBI Taxonomy" id="314285"/>
    <lineage>
        <taxon>Bacteria</taxon>
        <taxon>Pseudomonadati</taxon>
        <taxon>Pseudomonadota</taxon>
        <taxon>Gammaproteobacteria</taxon>
        <taxon>Cellvibrionales</taxon>
        <taxon>Halieaceae</taxon>
        <taxon>Congregibacter</taxon>
    </lineage>
</organism>
<reference evidence="7 8" key="2">
    <citation type="journal article" date="2009" name="PLoS ONE">
        <title>The photosynthetic apparatus and its regulation in the aerobic gammaproteobacterium Congregibacter litoralis gen. nov., sp. nov.</title>
        <authorList>
            <person name="Spring S."/>
            <person name="Lunsdorf H."/>
            <person name="Fuchs B.M."/>
            <person name="Tindall B.J."/>
        </authorList>
    </citation>
    <scope>NUCLEOTIDE SEQUENCE [LARGE SCALE GENOMIC DNA]</scope>
    <source>
        <strain evidence="7">KT71</strain>
    </source>
</reference>
<evidence type="ECO:0000256" key="1">
    <source>
        <dbReference type="ARBA" id="ARBA00022490"/>
    </source>
</evidence>
<dbReference type="AlphaFoldDB" id="A4ACW6"/>
<comment type="similarity">
    <text evidence="6">Belongs to the CsrA/RsmA family.</text>
</comment>
<comment type="function">
    <text evidence="6">A key translational regulator that binds mRNA to regulate translation initiation and/or mRNA stability. Mediates global changes in gene expression, shifting from rapid growth to stress survival by linking envelope stress, the stringent response and the catabolite repression systems. Usually binds in the 5'-UTR; binding at or near the Shine-Dalgarno sequence prevents ribosome-binding, repressing translation, binding elsewhere in the 5'-UTR can activate translation and/or stabilize the mRNA. Its function is antagonized by small RNA(s).</text>
</comment>
<evidence type="ECO:0000256" key="2">
    <source>
        <dbReference type="ARBA" id="ARBA00022491"/>
    </source>
</evidence>
<proteinExistence type="inferred from homology"/>
<sequence>MLILTRKEGESLRLGDDITVTVVSVKGGNVRLGINAPRDLAVHREEIYEKIAEGDGNSVSDDG</sequence>
<dbReference type="Proteomes" id="UP000019205">
    <property type="component" value="Chromosome"/>
</dbReference>
<dbReference type="eggNOG" id="COG1551">
    <property type="taxonomic scope" value="Bacteria"/>
</dbReference>
<dbReference type="Pfam" id="PF02599">
    <property type="entry name" value="CsrA"/>
    <property type="match status" value="1"/>
</dbReference>
<evidence type="ECO:0000313" key="7">
    <source>
        <dbReference type="EMBL" id="EAQ96157.1"/>
    </source>
</evidence>
<dbReference type="InterPro" id="IPR036107">
    <property type="entry name" value="CsrA_sf"/>
</dbReference>
<reference evidence="7 8" key="1">
    <citation type="journal article" date="2007" name="Proc. Natl. Acad. Sci. U.S.A.">
        <title>Characterization of a marine gammaproteobacterium capable of aerobic anoxygenic photosynthesis.</title>
        <authorList>
            <person name="Fuchs B.M."/>
            <person name="Spring S."/>
            <person name="Teeling H."/>
            <person name="Quast C."/>
            <person name="Wulf J."/>
            <person name="Schattenhofer M."/>
            <person name="Yan S."/>
            <person name="Ferriera S."/>
            <person name="Johnson J."/>
            <person name="Glockner F.O."/>
            <person name="Amann R."/>
        </authorList>
    </citation>
    <scope>NUCLEOTIDE SEQUENCE [LARGE SCALE GENOMIC DNA]</scope>
    <source>
        <strain evidence="7">KT71</strain>
    </source>
</reference>
<protein>
    <recommendedName>
        <fullName evidence="6">Translational regulator CsrA</fullName>
    </recommendedName>
    <alternativeName>
        <fullName evidence="6">Carbon storage regulator</fullName>
    </alternativeName>
</protein>
<comment type="subunit">
    <text evidence="6">Homodimer; the beta-strands of each monomer intercalate to form a hydrophobic core, while the alpha-helices form wings that extend away from the core.</text>
</comment>
<dbReference type="GO" id="GO:0045948">
    <property type="term" value="P:positive regulation of translational initiation"/>
    <property type="evidence" value="ECO:0007669"/>
    <property type="project" value="UniProtKB-UniRule"/>
</dbReference>
<name>A4ACW6_9GAMM</name>
<dbReference type="GO" id="GO:0048027">
    <property type="term" value="F:mRNA 5'-UTR binding"/>
    <property type="evidence" value="ECO:0007669"/>
    <property type="project" value="UniProtKB-UniRule"/>
</dbReference>
<evidence type="ECO:0000256" key="6">
    <source>
        <dbReference type="HAMAP-Rule" id="MF_00167"/>
    </source>
</evidence>
<dbReference type="FunFam" id="2.60.40.4380:FF:000002">
    <property type="entry name" value="Translational regulator CsrA"/>
    <property type="match status" value="1"/>
</dbReference>
<dbReference type="GO" id="GO:0045947">
    <property type="term" value="P:negative regulation of translational initiation"/>
    <property type="evidence" value="ECO:0007669"/>
    <property type="project" value="UniProtKB-UniRule"/>
</dbReference>
<dbReference type="PANTHER" id="PTHR34984:SF1">
    <property type="entry name" value="CARBON STORAGE REGULATOR"/>
    <property type="match status" value="1"/>
</dbReference>
<keyword evidence="2 6" id="KW-0678">Repressor</keyword>
<keyword evidence="4 6" id="KW-0694">RNA-binding</keyword>
<dbReference type="RefSeq" id="WP_008296211.1">
    <property type="nucleotide sequence ID" value="NZ_CM002299.1"/>
</dbReference>
<dbReference type="STRING" id="314285.KT71_18866"/>
<keyword evidence="5 6" id="KW-0010">Activator</keyword>
<evidence type="ECO:0000256" key="5">
    <source>
        <dbReference type="ARBA" id="ARBA00023159"/>
    </source>
</evidence>
<dbReference type="HOGENOM" id="CLU_164837_2_1_6"/>
<keyword evidence="1 6" id="KW-0963">Cytoplasm</keyword>
<dbReference type="SUPFAM" id="SSF117130">
    <property type="entry name" value="CsrA-like"/>
    <property type="match status" value="1"/>
</dbReference>
<dbReference type="HAMAP" id="MF_00167">
    <property type="entry name" value="CsrA"/>
    <property type="match status" value="1"/>
</dbReference>
<gene>
    <name evidence="6" type="primary">csrA</name>
    <name evidence="7" type="ORF">KT71_18866</name>
</gene>
<dbReference type="EMBL" id="AAOA02000005">
    <property type="protein sequence ID" value="EAQ96157.1"/>
    <property type="molecule type" value="Genomic_DNA"/>
</dbReference>
<dbReference type="GO" id="GO:0006402">
    <property type="term" value="P:mRNA catabolic process"/>
    <property type="evidence" value="ECO:0007669"/>
    <property type="project" value="InterPro"/>
</dbReference>